<organism evidence="6 7">
    <name type="scientific">Geodermatophilus dictyosporus</name>
    <dbReference type="NCBI Taxonomy" id="1523247"/>
    <lineage>
        <taxon>Bacteria</taxon>
        <taxon>Bacillati</taxon>
        <taxon>Actinomycetota</taxon>
        <taxon>Actinomycetes</taxon>
        <taxon>Geodermatophilales</taxon>
        <taxon>Geodermatophilaceae</taxon>
        <taxon>Geodermatophilus</taxon>
    </lineage>
</organism>
<dbReference type="Proteomes" id="UP000198857">
    <property type="component" value="Unassembled WGS sequence"/>
</dbReference>
<dbReference type="EMBL" id="FOWQ01000002">
    <property type="protein sequence ID" value="SFO94235.1"/>
    <property type="molecule type" value="Genomic_DNA"/>
</dbReference>
<dbReference type="Gene3D" id="3.40.630.190">
    <property type="entry name" value="LCP protein"/>
    <property type="match status" value="1"/>
</dbReference>
<dbReference type="InterPro" id="IPR004474">
    <property type="entry name" value="LytR_CpsA_psr"/>
</dbReference>
<evidence type="ECO:0000313" key="6">
    <source>
        <dbReference type="EMBL" id="SFO94235.1"/>
    </source>
</evidence>
<protein>
    <submittedName>
        <fullName evidence="6">Transcriptional attenuator, LytR family</fullName>
    </submittedName>
</protein>
<evidence type="ECO:0000256" key="3">
    <source>
        <dbReference type="SAM" id="Phobius"/>
    </source>
</evidence>
<keyword evidence="7" id="KW-1185">Reference proteome</keyword>
<keyword evidence="3" id="KW-0812">Transmembrane</keyword>
<dbReference type="Pfam" id="PF13399">
    <property type="entry name" value="LytR_C"/>
    <property type="match status" value="1"/>
</dbReference>
<evidence type="ECO:0000313" key="7">
    <source>
        <dbReference type="Proteomes" id="UP000198857"/>
    </source>
</evidence>
<accession>A0A1I5LAH8</accession>
<dbReference type="AlphaFoldDB" id="A0A1I5LAH8"/>
<dbReference type="PANTHER" id="PTHR33392:SF6">
    <property type="entry name" value="POLYISOPRENYL-TEICHOIC ACID--PEPTIDOGLYCAN TEICHOIC ACID TRANSFERASE TAGU"/>
    <property type="match status" value="1"/>
</dbReference>
<evidence type="ECO:0000256" key="2">
    <source>
        <dbReference type="SAM" id="MobiDB-lite"/>
    </source>
</evidence>
<evidence type="ECO:0000259" key="5">
    <source>
        <dbReference type="Pfam" id="PF13399"/>
    </source>
</evidence>
<dbReference type="InterPro" id="IPR027381">
    <property type="entry name" value="LytR/CpsA/Psr_C"/>
</dbReference>
<evidence type="ECO:0000256" key="1">
    <source>
        <dbReference type="ARBA" id="ARBA00006068"/>
    </source>
</evidence>
<proteinExistence type="inferred from homology"/>
<reference evidence="7" key="1">
    <citation type="submission" date="2016-10" db="EMBL/GenBank/DDBJ databases">
        <authorList>
            <person name="Varghese N."/>
            <person name="Submissions S."/>
        </authorList>
    </citation>
    <scope>NUCLEOTIDE SEQUENCE [LARGE SCALE GENOMIC DNA]</scope>
    <source>
        <strain evidence="7">DSM 44208</strain>
    </source>
</reference>
<dbReference type="RefSeq" id="WP_091108537.1">
    <property type="nucleotide sequence ID" value="NZ_FOWQ01000002.1"/>
</dbReference>
<feature type="region of interest" description="Disordered" evidence="2">
    <location>
        <begin position="1"/>
        <end position="57"/>
    </location>
</feature>
<keyword evidence="3" id="KW-0472">Membrane</keyword>
<comment type="similarity">
    <text evidence="1">Belongs to the LytR/CpsA/Psr (LCP) family.</text>
</comment>
<dbReference type="Gene3D" id="3.30.70.2390">
    <property type="match status" value="1"/>
</dbReference>
<dbReference type="NCBIfam" id="TIGR00350">
    <property type="entry name" value="lytR_cpsA_psr"/>
    <property type="match status" value="1"/>
</dbReference>
<feature type="transmembrane region" description="Helical" evidence="3">
    <location>
        <begin position="61"/>
        <end position="83"/>
    </location>
</feature>
<keyword evidence="3" id="KW-1133">Transmembrane helix</keyword>
<feature type="domain" description="LytR/CpsA/Psr regulator C-terminal" evidence="5">
    <location>
        <begin position="406"/>
        <end position="492"/>
    </location>
</feature>
<dbReference type="STRING" id="1523247.SAMN05660464_1641"/>
<evidence type="ECO:0000259" key="4">
    <source>
        <dbReference type="Pfam" id="PF03816"/>
    </source>
</evidence>
<dbReference type="PANTHER" id="PTHR33392">
    <property type="entry name" value="POLYISOPRENYL-TEICHOIC ACID--PEPTIDOGLYCAN TEICHOIC ACID TRANSFERASE TAGU"/>
    <property type="match status" value="1"/>
</dbReference>
<dbReference type="Pfam" id="PF03816">
    <property type="entry name" value="LytR_cpsA_psr"/>
    <property type="match status" value="1"/>
</dbReference>
<dbReference type="InterPro" id="IPR050922">
    <property type="entry name" value="LytR/CpsA/Psr_CW_biosynth"/>
</dbReference>
<dbReference type="OrthoDB" id="5168236at2"/>
<name>A0A1I5LAH8_9ACTN</name>
<feature type="domain" description="Cell envelope-related transcriptional attenuator" evidence="4">
    <location>
        <begin position="143"/>
        <end position="303"/>
    </location>
</feature>
<feature type="region of interest" description="Disordered" evidence="2">
    <location>
        <begin position="491"/>
        <end position="525"/>
    </location>
</feature>
<sequence length="525" mass="54255">MSRDRNEQGGSSGRPLPARLDPRAGRPPRTVRGQAAPARAGLRDDEGSPGRGGSGTRRGAVVARAVAAVLSVVLLGASGWGWYLGRVAEATVNRTDAIPTAGNSNAGDATEAMNLLLVGNDSRSQLSEEQLAELSAGTDSGINTDTMILVHVPADGSRASFVSFPRDSYVAIPGHGMDKLNAAYAYGYGEVDESAPEEERAAGGAQLLVQTISQLTGLMIDHYAEVDLLGFFELSSVVGGVEVNLCSAVDDSAYSGAVFDAGVQTIAGAEALAFVRQRHGLPRGDLDRIVRQQVFMAGVLRKILDEDVLLDLGKQRQLVEAASQSLTIDRDLVLLELAQQMQSVTAGSIEFQTVPILGDDRDDAGRSILRLADEDDLHAFFADLSAEPEQAAPPTAEAPPTVAPSEVSVEVYNGSGIPGLAAEAGTALEDAGFTVTSTGNASSSDHTQTTIRHAAGDEALAAALAAQVPGAVTEASEDPSPGTVQLVLGEDFNGVGQPTTPAAPEPAPTAAAEEPRTAADTSCIN</sequence>
<gene>
    <name evidence="6" type="ORF">SAMN05660464_1641</name>
</gene>